<dbReference type="SUPFAM" id="SSF144091">
    <property type="entry name" value="Rhomboid-like"/>
    <property type="match status" value="1"/>
</dbReference>
<feature type="transmembrane region" description="Helical" evidence="5">
    <location>
        <begin position="75"/>
        <end position="92"/>
    </location>
</feature>
<dbReference type="OrthoDB" id="196054at2"/>
<feature type="transmembrane region" description="Helical" evidence="5">
    <location>
        <begin position="98"/>
        <end position="118"/>
    </location>
</feature>
<gene>
    <name evidence="7" type="ORF">SAMN04488136_1434</name>
</gene>
<accession>A0A1G8H073</accession>
<dbReference type="STRING" id="861298.SAMN04488136_1434"/>
<dbReference type="InterPro" id="IPR023826">
    <property type="entry name" value="Rhom-like_SP_proteobac"/>
</dbReference>
<dbReference type="GO" id="GO:0004252">
    <property type="term" value="F:serine-type endopeptidase activity"/>
    <property type="evidence" value="ECO:0007669"/>
    <property type="project" value="InterPro"/>
</dbReference>
<keyword evidence="4 5" id="KW-0472">Membrane</keyword>
<feature type="domain" description="Peptidase S54 rhomboid" evidence="6">
    <location>
        <begin position="36"/>
        <end position="173"/>
    </location>
</feature>
<keyword evidence="2 5" id="KW-0812">Transmembrane</keyword>
<evidence type="ECO:0000256" key="2">
    <source>
        <dbReference type="ARBA" id="ARBA00022692"/>
    </source>
</evidence>
<organism evidence="7 8">
    <name type="scientific">Vibrio xiamenensis</name>
    <dbReference type="NCBI Taxonomy" id="861298"/>
    <lineage>
        <taxon>Bacteria</taxon>
        <taxon>Pseudomonadati</taxon>
        <taxon>Pseudomonadota</taxon>
        <taxon>Gammaproteobacteria</taxon>
        <taxon>Vibrionales</taxon>
        <taxon>Vibrionaceae</taxon>
        <taxon>Vibrio</taxon>
    </lineage>
</organism>
<dbReference type="InterPro" id="IPR035952">
    <property type="entry name" value="Rhomboid-like_sf"/>
</dbReference>
<evidence type="ECO:0000256" key="4">
    <source>
        <dbReference type="ARBA" id="ARBA00023136"/>
    </source>
</evidence>
<evidence type="ECO:0000313" key="7">
    <source>
        <dbReference type="EMBL" id="SDH99890.1"/>
    </source>
</evidence>
<keyword evidence="8" id="KW-1185">Reference proteome</keyword>
<feature type="transmembrane region" description="Helical" evidence="5">
    <location>
        <begin position="50"/>
        <end position="68"/>
    </location>
</feature>
<comment type="subcellular location">
    <subcellularLocation>
        <location evidence="1">Membrane</location>
        <topology evidence="1">Multi-pass membrane protein</topology>
    </subcellularLocation>
</comment>
<evidence type="ECO:0000313" key="8">
    <source>
        <dbReference type="Proteomes" id="UP000198854"/>
    </source>
</evidence>
<dbReference type="RefSeq" id="WP_093279262.1">
    <property type="nucleotide sequence ID" value="NZ_FNDD01000043.1"/>
</dbReference>
<keyword evidence="3 5" id="KW-1133">Transmembrane helix</keyword>
<proteinExistence type="predicted"/>
<dbReference type="EMBL" id="FNDD01000043">
    <property type="protein sequence ID" value="SDH99890.1"/>
    <property type="molecule type" value="Genomic_DNA"/>
</dbReference>
<evidence type="ECO:0000256" key="1">
    <source>
        <dbReference type="ARBA" id="ARBA00004141"/>
    </source>
</evidence>
<dbReference type="NCBIfam" id="TIGR03902">
    <property type="entry name" value="rhom_GG_sort"/>
    <property type="match status" value="1"/>
</dbReference>
<evidence type="ECO:0000256" key="3">
    <source>
        <dbReference type="ARBA" id="ARBA00022989"/>
    </source>
</evidence>
<dbReference type="Gene3D" id="1.20.1540.10">
    <property type="entry name" value="Rhomboid-like"/>
    <property type="match status" value="1"/>
</dbReference>
<dbReference type="GO" id="GO:0006508">
    <property type="term" value="P:proteolysis"/>
    <property type="evidence" value="ECO:0007669"/>
    <property type="project" value="UniProtKB-KW"/>
</dbReference>
<protein>
    <submittedName>
        <fullName evidence="7">Rhomboid family GlyGly-CTERM serine protease</fullName>
    </submittedName>
</protein>
<feature type="transmembrane region" description="Helical" evidence="5">
    <location>
        <begin position="155"/>
        <end position="173"/>
    </location>
</feature>
<evidence type="ECO:0000256" key="5">
    <source>
        <dbReference type="SAM" id="Phobius"/>
    </source>
</evidence>
<dbReference type="PANTHER" id="PTHR43731">
    <property type="entry name" value="RHOMBOID PROTEASE"/>
    <property type="match status" value="1"/>
</dbReference>
<feature type="transmembrane region" description="Helical" evidence="5">
    <location>
        <begin position="125"/>
        <end position="143"/>
    </location>
</feature>
<sequence length="189" mass="20597">MNLYLLLVVISALCLGLQFEPLHSLSQWQRGDILAGQWWRILTGNFTHTNFAHLAMNLLGLWVISSIFRPKTQALLRALLVASLAVGIGNLATSMNIYVGLSGALHGLFGYFALLEALSGRRSSWLLVTGLIAKIVWEHLFGASETTSAMIHARVAIESHLAGALSGLALALLERLMAHQRQSNTNKNA</sequence>
<name>A0A1G8H073_9VIBR</name>
<dbReference type="GO" id="GO:0016020">
    <property type="term" value="C:membrane"/>
    <property type="evidence" value="ECO:0007669"/>
    <property type="project" value="UniProtKB-SubCell"/>
</dbReference>
<keyword evidence="7" id="KW-0645">Protease</keyword>
<reference evidence="7 8" key="1">
    <citation type="submission" date="2016-10" db="EMBL/GenBank/DDBJ databases">
        <authorList>
            <person name="de Groot N.N."/>
        </authorList>
    </citation>
    <scope>NUCLEOTIDE SEQUENCE [LARGE SCALE GENOMIC DNA]</scope>
    <source>
        <strain evidence="7 8">CGMCC 1.10228</strain>
    </source>
</reference>
<dbReference type="Pfam" id="PF01694">
    <property type="entry name" value="Rhomboid"/>
    <property type="match status" value="1"/>
</dbReference>
<keyword evidence="7" id="KW-0378">Hydrolase</keyword>
<dbReference type="AlphaFoldDB" id="A0A1G8H073"/>
<dbReference type="InterPro" id="IPR022764">
    <property type="entry name" value="Peptidase_S54_rhomboid_dom"/>
</dbReference>
<dbReference type="Proteomes" id="UP000198854">
    <property type="component" value="Unassembled WGS sequence"/>
</dbReference>
<dbReference type="InterPro" id="IPR050925">
    <property type="entry name" value="Rhomboid_protease_S54"/>
</dbReference>
<dbReference type="PANTHER" id="PTHR43731:SF16">
    <property type="entry name" value="RHOMBOSORTASE"/>
    <property type="match status" value="1"/>
</dbReference>
<evidence type="ECO:0000259" key="6">
    <source>
        <dbReference type="Pfam" id="PF01694"/>
    </source>
</evidence>